<dbReference type="Pfam" id="PF00211">
    <property type="entry name" value="Guanylate_cyc"/>
    <property type="match status" value="1"/>
</dbReference>
<keyword evidence="5 7" id="KW-1133">Transmembrane helix</keyword>
<dbReference type="InterPro" id="IPR001054">
    <property type="entry name" value="A/G_cyclase"/>
</dbReference>
<evidence type="ECO:0000256" key="6">
    <source>
        <dbReference type="ARBA" id="ARBA00023136"/>
    </source>
</evidence>
<feature type="domain" description="Guanylate cyclase" evidence="8">
    <location>
        <begin position="496"/>
        <end position="628"/>
    </location>
</feature>
<dbReference type="CDD" id="cd07302">
    <property type="entry name" value="CHD"/>
    <property type="match status" value="1"/>
</dbReference>
<keyword evidence="4 7" id="KW-0812">Transmembrane</keyword>
<feature type="transmembrane region" description="Helical" evidence="7">
    <location>
        <begin position="431"/>
        <end position="454"/>
    </location>
</feature>
<evidence type="ECO:0000313" key="10">
    <source>
        <dbReference type="Proteomes" id="UP000603434"/>
    </source>
</evidence>
<sequence>MGLWVMKKFVKLNPYTISVLTIAFGIFAYMYGIPFLDIMELKTIDLRFTTRGALAPGPEVVMAVIDEKSLEKEGKWVWPRSKIADLVTKLSSAGARVIGFDIGFLEPDDTRVVQTINAIRNEAKKIEFQNKTFEGFLKKLELQSDNDKLLANAIANSSARVVLGYFFHMDAAAAAHYGDADLADHQENIRGSRYKFVRYTSDAAQNVPLIEVVMPESNIKVISNATEYSGFFNMFPDPDGVVRWIPSVFRFNDTLYAPLSLISASAYLDKPVSVNVAEHGVEGVSIGNVFIPTDERGRIVINYRGPEKTFPHISITDILHGTVSSEALKDKIVLVGATAVGIYDLRVTPFGTIFPGLEIHANIIDSILKKDFLHKPEWARIFDVLVIIASGLFLGIVLPRAGVVSGALAAVFLFIGHIVLCQYLFSAKGWILNLVYPLSVMIFIYVAITAYRYLTEAKQKRFIKDAFSTYMAPSVVNQLIQSPEKLVLGGEKRVITAFFSDVQGFTSISEKLTPVELVELLNEFLTEMTDIILTHEGTVDKFEGDAIIAFFGAPNPLPNQAEVACRSCIEMQKKLAQLRAKWKTEGKPELKMRIGMCTGPAVVGNMGSKNRMDYTMMGDTVNTAARLEGVNKVYGCFTLVSDSTFSKVGGGIVGREIDAINVVGKKEPITIYEIIGFPEDIDGVRRQTLDNYARGLDAYRRQDWNRALIFFNQALSATPEDGPSKTMLARCNVYKEKPPPKDWNGAFSMVTK</sequence>
<organism evidence="9 10">
    <name type="scientific">Candidatus Desulfatibia profunda</name>
    <dbReference type="NCBI Taxonomy" id="2841695"/>
    <lineage>
        <taxon>Bacteria</taxon>
        <taxon>Pseudomonadati</taxon>
        <taxon>Thermodesulfobacteriota</taxon>
        <taxon>Desulfobacteria</taxon>
        <taxon>Desulfobacterales</taxon>
        <taxon>Desulfobacterales incertae sedis</taxon>
        <taxon>Candidatus Desulfatibia</taxon>
    </lineage>
</organism>
<evidence type="ECO:0000259" key="8">
    <source>
        <dbReference type="PROSITE" id="PS50125"/>
    </source>
</evidence>
<feature type="transmembrane region" description="Helical" evidence="7">
    <location>
        <begin position="12"/>
        <end position="32"/>
    </location>
</feature>
<gene>
    <name evidence="9" type="ORF">H8E23_16665</name>
</gene>
<dbReference type="SMART" id="SM00044">
    <property type="entry name" value="CYCc"/>
    <property type="match status" value="1"/>
</dbReference>
<evidence type="ECO:0000256" key="4">
    <source>
        <dbReference type="ARBA" id="ARBA00022692"/>
    </source>
</evidence>
<comment type="similarity">
    <text evidence="2">Belongs to the adenylyl cyclase class-3 family.</text>
</comment>
<dbReference type="SUPFAM" id="SSF55073">
    <property type="entry name" value="Nucleotide cyclase"/>
    <property type="match status" value="1"/>
</dbReference>
<dbReference type="Proteomes" id="UP000603434">
    <property type="component" value="Unassembled WGS sequence"/>
</dbReference>
<dbReference type="Pfam" id="PF05226">
    <property type="entry name" value="CHASE2"/>
    <property type="match status" value="1"/>
</dbReference>
<name>A0A8J6NWY7_9BACT</name>
<dbReference type="FunFam" id="3.30.70.1230:FF:000016">
    <property type="entry name" value="Adenylate/guanylate cyclase domain-containing protein"/>
    <property type="match status" value="1"/>
</dbReference>
<dbReference type="PROSITE" id="PS50125">
    <property type="entry name" value="GUANYLATE_CYCLASE_2"/>
    <property type="match status" value="1"/>
</dbReference>
<reference evidence="9 10" key="1">
    <citation type="submission" date="2020-08" db="EMBL/GenBank/DDBJ databases">
        <title>Bridging the membrane lipid divide: bacteria of the FCB group superphylum have the potential to synthesize archaeal ether lipids.</title>
        <authorList>
            <person name="Villanueva L."/>
            <person name="Von Meijenfeldt F.A.B."/>
            <person name="Westbye A.B."/>
            <person name="Yadav S."/>
            <person name="Hopmans E.C."/>
            <person name="Dutilh B.E."/>
            <person name="Sinninghe Damste J.S."/>
        </authorList>
    </citation>
    <scope>NUCLEOTIDE SEQUENCE [LARGE SCALE GENOMIC DNA]</scope>
    <source>
        <strain evidence="9">NIOZ-UU30</strain>
    </source>
</reference>
<protein>
    <submittedName>
        <fullName evidence="9">Adenylate/guanylate cyclase domain-containing protein</fullName>
    </submittedName>
</protein>
<proteinExistence type="inferred from homology"/>
<dbReference type="AlphaFoldDB" id="A0A8J6NWY7"/>
<accession>A0A8J6NWY7</accession>
<comment type="subcellular location">
    <subcellularLocation>
        <location evidence="1">Cell envelope</location>
    </subcellularLocation>
</comment>
<feature type="transmembrane region" description="Helical" evidence="7">
    <location>
        <begin position="405"/>
        <end position="425"/>
    </location>
</feature>
<dbReference type="EMBL" id="JACNJH010000246">
    <property type="protein sequence ID" value="MBC8363019.1"/>
    <property type="molecule type" value="Genomic_DNA"/>
</dbReference>
<dbReference type="PANTHER" id="PTHR43081">
    <property type="entry name" value="ADENYLATE CYCLASE, TERMINAL-DIFFERENTIATION SPECIFIC-RELATED"/>
    <property type="match status" value="1"/>
</dbReference>
<evidence type="ECO:0000256" key="1">
    <source>
        <dbReference type="ARBA" id="ARBA00004196"/>
    </source>
</evidence>
<evidence type="ECO:0000256" key="3">
    <source>
        <dbReference type="ARBA" id="ARBA00022475"/>
    </source>
</evidence>
<dbReference type="PANTHER" id="PTHR43081:SF1">
    <property type="entry name" value="ADENYLATE CYCLASE, TERMINAL-DIFFERENTIATION SPECIFIC"/>
    <property type="match status" value="1"/>
</dbReference>
<dbReference type="GO" id="GO:0004016">
    <property type="term" value="F:adenylate cyclase activity"/>
    <property type="evidence" value="ECO:0007669"/>
    <property type="project" value="UniProtKB-ARBA"/>
</dbReference>
<dbReference type="InterPro" id="IPR050697">
    <property type="entry name" value="Adenylyl/Guanylyl_Cyclase_3/4"/>
</dbReference>
<dbReference type="InterPro" id="IPR029787">
    <property type="entry name" value="Nucleotide_cyclase"/>
</dbReference>
<evidence type="ECO:0000313" key="9">
    <source>
        <dbReference type="EMBL" id="MBC8363019.1"/>
    </source>
</evidence>
<keyword evidence="3" id="KW-1003">Cell membrane</keyword>
<dbReference type="InterPro" id="IPR007890">
    <property type="entry name" value="CHASE2"/>
</dbReference>
<evidence type="ECO:0000256" key="7">
    <source>
        <dbReference type="SAM" id="Phobius"/>
    </source>
</evidence>
<comment type="caution">
    <text evidence="9">The sequence shown here is derived from an EMBL/GenBank/DDBJ whole genome shotgun (WGS) entry which is preliminary data.</text>
</comment>
<keyword evidence="6 7" id="KW-0472">Membrane</keyword>
<dbReference type="GO" id="GO:0035556">
    <property type="term" value="P:intracellular signal transduction"/>
    <property type="evidence" value="ECO:0007669"/>
    <property type="project" value="InterPro"/>
</dbReference>
<dbReference type="GO" id="GO:0030313">
    <property type="term" value="C:cell envelope"/>
    <property type="evidence" value="ECO:0007669"/>
    <property type="project" value="UniProtKB-SubCell"/>
</dbReference>
<evidence type="ECO:0000256" key="5">
    <source>
        <dbReference type="ARBA" id="ARBA00022989"/>
    </source>
</evidence>
<dbReference type="SMART" id="SM01080">
    <property type="entry name" value="CHASE2"/>
    <property type="match status" value="1"/>
</dbReference>
<dbReference type="Gene3D" id="3.30.70.1230">
    <property type="entry name" value="Nucleotide cyclase"/>
    <property type="match status" value="1"/>
</dbReference>
<feature type="transmembrane region" description="Helical" evidence="7">
    <location>
        <begin position="378"/>
        <end position="398"/>
    </location>
</feature>
<evidence type="ECO:0000256" key="2">
    <source>
        <dbReference type="ARBA" id="ARBA00005381"/>
    </source>
</evidence>
<dbReference type="GO" id="GO:0006171">
    <property type="term" value="P:cAMP biosynthetic process"/>
    <property type="evidence" value="ECO:0007669"/>
    <property type="project" value="TreeGrafter"/>
</dbReference>